<protein>
    <submittedName>
        <fullName evidence="1">Uncharacterized protein</fullName>
    </submittedName>
</protein>
<dbReference type="Proteomes" id="UP000528964">
    <property type="component" value="Unassembled WGS sequence"/>
</dbReference>
<dbReference type="AlphaFoldDB" id="A0A7W6D901"/>
<reference evidence="1 2" key="1">
    <citation type="submission" date="2020-08" db="EMBL/GenBank/DDBJ databases">
        <title>Genomic Encyclopedia of Type Strains, Phase IV (KMG-IV): sequencing the most valuable type-strain genomes for metagenomic binning, comparative biology and taxonomic classification.</title>
        <authorList>
            <person name="Goeker M."/>
        </authorList>
    </citation>
    <scope>NUCLEOTIDE SEQUENCE [LARGE SCALE GENOMIC DNA]</scope>
    <source>
        <strain evidence="1 2">DSM 25481</strain>
    </source>
</reference>
<dbReference type="RefSeq" id="WP_183396361.1">
    <property type="nucleotide sequence ID" value="NZ_JACIDR010000006.1"/>
</dbReference>
<evidence type="ECO:0000313" key="1">
    <source>
        <dbReference type="EMBL" id="MBB3974519.1"/>
    </source>
</evidence>
<sequence length="81" mass="9095">MQWLQLTTPGKHEIFVNMSLAVHMRRFGDKTTIDMLTSSMDRTHCVGVLETPEEILQKMCDCGWVSRQEGAGKPASPPVPH</sequence>
<accession>A0A7W6D901</accession>
<keyword evidence="2" id="KW-1185">Reference proteome</keyword>
<proteinExistence type="predicted"/>
<name>A0A7W6D901_9HYPH</name>
<evidence type="ECO:0000313" key="2">
    <source>
        <dbReference type="Proteomes" id="UP000528964"/>
    </source>
</evidence>
<comment type="caution">
    <text evidence="1">The sequence shown here is derived from an EMBL/GenBank/DDBJ whole genome shotgun (WGS) entry which is preliminary data.</text>
</comment>
<dbReference type="EMBL" id="JACIDR010000006">
    <property type="protein sequence ID" value="MBB3974519.1"/>
    <property type="molecule type" value="Genomic_DNA"/>
</dbReference>
<gene>
    <name evidence="1" type="ORF">GGR24_003200</name>
</gene>
<organism evidence="1 2">
    <name type="scientific">Hansschlegelia beijingensis</name>
    <dbReference type="NCBI Taxonomy" id="1133344"/>
    <lineage>
        <taxon>Bacteria</taxon>
        <taxon>Pseudomonadati</taxon>
        <taxon>Pseudomonadota</taxon>
        <taxon>Alphaproteobacteria</taxon>
        <taxon>Hyphomicrobiales</taxon>
        <taxon>Methylopilaceae</taxon>
        <taxon>Hansschlegelia</taxon>
    </lineage>
</organism>